<feature type="transmembrane region" description="Helical" evidence="8">
    <location>
        <begin position="268"/>
        <end position="295"/>
    </location>
</feature>
<proteinExistence type="inferred from homology"/>
<evidence type="ECO:0000256" key="2">
    <source>
        <dbReference type="ARBA" id="ARBA00006459"/>
    </source>
</evidence>
<protein>
    <recommendedName>
        <fullName evidence="11">Sodium-dependent dopamine transporter</fullName>
    </recommendedName>
</protein>
<dbReference type="SUPFAM" id="SSF161070">
    <property type="entry name" value="SNF-like"/>
    <property type="match status" value="1"/>
</dbReference>
<dbReference type="EMBL" id="CADEBC010000208">
    <property type="protein sequence ID" value="CAB3226009.1"/>
    <property type="molecule type" value="Genomic_DNA"/>
</dbReference>
<evidence type="ECO:0000256" key="3">
    <source>
        <dbReference type="ARBA" id="ARBA00022448"/>
    </source>
</evidence>
<feature type="transmembrane region" description="Helical" evidence="8">
    <location>
        <begin position="307"/>
        <end position="332"/>
    </location>
</feature>
<dbReference type="AlphaFoldDB" id="A0A8S0Z2H1"/>
<comment type="caution">
    <text evidence="9">The sequence shown here is derived from an EMBL/GenBank/DDBJ whole genome shotgun (WGS) entry which is preliminary data.</text>
</comment>
<keyword evidence="10" id="KW-1185">Reference proteome</keyword>
<feature type="transmembrane region" description="Helical" evidence="8">
    <location>
        <begin position="193"/>
        <end position="210"/>
    </location>
</feature>
<dbReference type="InterPro" id="IPR000175">
    <property type="entry name" value="Na/ntran_symport"/>
</dbReference>
<dbReference type="PANTHER" id="PTHR11616:SF240">
    <property type="entry name" value="BLOATED TUBULES, ISOFORM B-RELATED"/>
    <property type="match status" value="1"/>
</dbReference>
<feature type="transmembrane region" description="Helical" evidence="8">
    <location>
        <begin position="458"/>
        <end position="481"/>
    </location>
</feature>
<accession>A0A8S0Z2H1</accession>
<keyword evidence="3" id="KW-0813">Transport</keyword>
<evidence type="ECO:0000256" key="7">
    <source>
        <dbReference type="ARBA" id="ARBA00023136"/>
    </source>
</evidence>
<dbReference type="InterPro" id="IPR037272">
    <property type="entry name" value="SNS_sf"/>
</dbReference>
<evidence type="ECO:0000256" key="5">
    <source>
        <dbReference type="ARBA" id="ARBA00022847"/>
    </source>
</evidence>
<comment type="similarity">
    <text evidence="2">Belongs to the sodium:neurotransmitter symporter (SNF) (TC 2.A.22) family.</text>
</comment>
<keyword evidence="7 8" id="KW-0472">Membrane</keyword>
<name>A0A8S0Z2H1_ARCPL</name>
<dbReference type="Proteomes" id="UP000494106">
    <property type="component" value="Unassembled WGS sequence"/>
</dbReference>
<organism evidence="9 10">
    <name type="scientific">Arctia plantaginis</name>
    <name type="common">Wood tiger moth</name>
    <name type="synonym">Phalaena plantaginis</name>
    <dbReference type="NCBI Taxonomy" id="874455"/>
    <lineage>
        <taxon>Eukaryota</taxon>
        <taxon>Metazoa</taxon>
        <taxon>Ecdysozoa</taxon>
        <taxon>Arthropoda</taxon>
        <taxon>Hexapoda</taxon>
        <taxon>Insecta</taxon>
        <taxon>Pterygota</taxon>
        <taxon>Neoptera</taxon>
        <taxon>Endopterygota</taxon>
        <taxon>Lepidoptera</taxon>
        <taxon>Glossata</taxon>
        <taxon>Ditrysia</taxon>
        <taxon>Noctuoidea</taxon>
        <taxon>Erebidae</taxon>
        <taxon>Arctiinae</taxon>
        <taxon>Arctia</taxon>
    </lineage>
</organism>
<keyword evidence="4 8" id="KW-0812">Transmembrane</keyword>
<dbReference type="PANTHER" id="PTHR11616">
    <property type="entry name" value="SODIUM/CHLORIDE DEPENDENT TRANSPORTER"/>
    <property type="match status" value="1"/>
</dbReference>
<feature type="transmembrane region" description="Helical" evidence="8">
    <location>
        <begin position="344"/>
        <end position="370"/>
    </location>
</feature>
<sequence>MTSNILVTYSSSLISGSKVDWNTDTHFRWQSIKKFICIATTMSSTVFNFDLFSKVTTKVRIYDFFILESTVGISYLFMDSFTKLYTKRYDCSRFLNPLLRGISYGQLVQTGYFSLIHGSFMADTMRYLAGVFREVPLWATCTSDVNITCVSMKEVVIQCARNRTTSFQHTSVFFYYKNYFTYSGDRNTVSSRLFVTAIAWILVFLLSSVTDETIVKIFNLTNLFTTFTTIITIVFLLYSKNSETAAAFLDIFDETAESSWTMSMQHVAYSYGIGFLGIYDYGTISPFVMVDTALLPSTTEFFYVKKLFLLFILGNLAVTLMSFETFLISTISKFLQYEFKQVKQVYIVGMVCAAGFGITVTFIGISIMYGRRQQLAAGEGGIIGLDILVLYLSAFRVAIIMWLYGVKKFATDINFWLGFYPAKFWSYSWGLLPFMLTAFLINKVSLLVLPLTTQIKDVIYILLTFIFVSIFQIKTVAAHLIRNNIIGAFRSSRLYGPPDSDDRKRRQSYDEVNRQNKCKHNCMVIDEWFDCNHDLLPLSEKTSTLEAFQERSLRNIYHSE</sequence>
<evidence type="ECO:0008006" key="11">
    <source>
        <dbReference type="Google" id="ProtNLM"/>
    </source>
</evidence>
<reference evidence="9 10" key="1">
    <citation type="submission" date="2020-04" db="EMBL/GenBank/DDBJ databases">
        <authorList>
            <person name="Wallbank WR R."/>
            <person name="Pardo Diaz C."/>
            <person name="Kozak K."/>
            <person name="Martin S."/>
            <person name="Jiggins C."/>
            <person name="Moest M."/>
            <person name="Warren A I."/>
            <person name="Byers J.R.P. K."/>
            <person name="Montejo-Kovacevich G."/>
            <person name="Yen C E."/>
        </authorList>
    </citation>
    <scope>NUCLEOTIDE SEQUENCE [LARGE SCALE GENOMIC DNA]</scope>
</reference>
<dbReference type="GO" id="GO:0015293">
    <property type="term" value="F:symporter activity"/>
    <property type="evidence" value="ECO:0007669"/>
    <property type="project" value="UniProtKB-KW"/>
</dbReference>
<evidence type="ECO:0000256" key="4">
    <source>
        <dbReference type="ARBA" id="ARBA00022692"/>
    </source>
</evidence>
<evidence type="ECO:0000256" key="1">
    <source>
        <dbReference type="ARBA" id="ARBA00004141"/>
    </source>
</evidence>
<feature type="transmembrane region" description="Helical" evidence="8">
    <location>
        <begin position="424"/>
        <end position="446"/>
    </location>
</feature>
<dbReference type="GO" id="GO:0005886">
    <property type="term" value="C:plasma membrane"/>
    <property type="evidence" value="ECO:0007669"/>
    <property type="project" value="TreeGrafter"/>
</dbReference>
<feature type="transmembrane region" description="Helical" evidence="8">
    <location>
        <begin position="217"/>
        <end position="238"/>
    </location>
</feature>
<feature type="transmembrane region" description="Helical" evidence="8">
    <location>
        <begin position="382"/>
        <end position="404"/>
    </location>
</feature>
<evidence type="ECO:0000256" key="8">
    <source>
        <dbReference type="SAM" id="Phobius"/>
    </source>
</evidence>
<keyword evidence="6 8" id="KW-1133">Transmembrane helix</keyword>
<dbReference type="GO" id="GO:0035725">
    <property type="term" value="P:sodium ion transmembrane transport"/>
    <property type="evidence" value="ECO:0007669"/>
    <property type="project" value="TreeGrafter"/>
</dbReference>
<gene>
    <name evidence="9" type="ORF">APLA_LOCUS2682</name>
</gene>
<evidence type="ECO:0000313" key="9">
    <source>
        <dbReference type="EMBL" id="CAB3226009.1"/>
    </source>
</evidence>
<dbReference type="PROSITE" id="PS50267">
    <property type="entry name" value="NA_NEUROTRAN_SYMP_3"/>
    <property type="match status" value="1"/>
</dbReference>
<evidence type="ECO:0000256" key="6">
    <source>
        <dbReference type="ARBA" id="ARBA00022989"/>
    </source>
</evidence>
<evidence type="ECO:0000313" key="10">
    <source>
        <dbReference type="Proteomes" id="UP000494106"/>
    </source>
</evidence>
<comment type="subcellular location">
    <subcellularLocation>
        <location evidence="1">Membrane</location>
        <topology evidence="1">Multi-pass membrane protein</topology>
    </subcellularLocation>
</comment>
<dbReference type="OrthoDB" id="7427406at2759"/>
<keyword evidence="5" id="KW-0769">Symport</keyword>